<proteinExistence type="predicted"/>
<organism evidence="1">
    <name type="scientific">marine sediment metagenome</name>
    <dbReference type="NCBI Taxonomy" id="412755"/>
    <lineage>
        <taxon>unclassified sequences</taxon>
        <taxon>metagenomes</taxon>
        <taxon>ecological metagenomes</taxon>
    </lineage>
</organism>
<reference evidence="1" key="1">
    <citation type="journal article" date="2014" name="Front. Microbiol.">
        <title>High frequency of phylogenetically diverse reductive dehalogenase-homologous genes in deep subseafloor sedimentary metagenomes.</title>
        <authorList>
            <person name="Kawai M."/>
            <person name="Futagami T."/>
            <person name="Toyoda A."/>
            <person name="Takaki Y."/>
            <person name="Nishi S."/>
            <person name="Hori S."/>
            <person name="Arai W."/>
            <person name="Tsubouchi T."/>
            <person name="Morono Y."/>
            <person name="Uchiyama I."/>
            <person name="Ito T."/>
            <person name="Fujiyama A."/>
            <person name="Inagaki F."/>
            <person name="Takami H."/>
        </authorList>
    </citation>
    <scope>NUCLEOTIDE SEQUENCE</scope>
    <source>
        <strain evidence="1">Expedition CK06-06</strain>
    </source>
</reference>
<accession>X1CXH5</accession>
<gene>
    <name evidence="1" type="ORF">S01H4_39222</name>
</gene>
<protein>
    <submittedName>
        <fullName evidence="1">Uncharacterized protein</fullName>
    </submittedName>
</protein>
<dbReference type="AlphaFoldDB" id="X1CXH5"/>
<sequence>MNIKEIIIIEEDNKERFLEEINNWKAKIGIEIKDIKYSIGVGSTDDGIINDRLYSAMIIYEKSG</sequence>
<dbReference type="EMBL" id="BART01021220">
    <property type="protein sequence ID" value="GAG97637.1"/>
    <property type="molecule type" value="Genomic_DNA"/>
</dbReference>
<name>X1CXH5_9ZZZZ</name>
<evidence type="ECO:0000313" key="1">
    <source>
        <dbReference type="EMBL" id="GAG97637.1"/>
    </source>
</evidence>
<comment type="caution">
    <text evidence="1">The sequence shown here is derived from an EMBL/GenBank/DDBJ whole genome shotgun (WGS) entry which is preliminary data.</text>
</comment>